<organism evidence="2 3">
    <name type="scientific">Paramecium sonneborni</name>
    <dbReference type="NCBI Taxonomy" id="65129"/>
    <lineage>
        <taxon>Eukaryota</taxon>
        <taxon>Sar</taxon>
        <taxon>Alveolata</taxon>
        <taxon>Ciliophora</taxon>
        <taxon>Intramacronucleata</taxon>
        <taxon>Oligohymenophorea</taxon>
        <taxon>Peniculida</taxon>
        <taxon>Parameciidae</taxon>
        <taxon>Paramecium</taxon>
    </lineage>
</organism>
<protein>
    <submittedName>
        <fullName evidence="2">Uncharacterized protein</fullName>
    </submittedName>
</protein>
<name>A0A8S1RNN1_9CILI</name>
<proteinExistence type="predicted"/>
<sequence>MIPKTLIKFQDDLLSKSEIPVIQINLPDMIKCQSKSYYEEQLKDILEDGSDQFEEIANIISELRQNIKKDFNYLSIHQQKQEQESQQNEEEAVQNNDGYALSDQEM</sequence>
<feature type="region of interest" description="Disordered" evidence="1">
    <location>
        <begin position="78"/>
        <end position="106"/>
    </location>
</feature>
<dbReference type="Proteomes" id="UP000692954">
    <property type="component" value="Unassembled WGS sequence"/>
</dbReference>
<gene>
    <name evidence="2" type="ORF">PSON_ATCC_30995.1.T2750002</name>
</gene>
<reference evidence="2" key="1">
    <citation type="submission" date="2021-01" db="EMBL/GenBank/DDBJ databases">
        <authorList>
            <consortium name="Genoscope - CEA"/>
            <person name="William W."/>
        </authorList>
    </citation>
    <scope>NUCLEOTIDE SEQUENCE</scope>
</reference>
<dbReference type="AlphaFoldDB" id="A0A8S1RNN1"/>
<evidence type="ECO:0000313" key="2">
    <source>
        <dbReference type="EMBL" id="CAD8130291.1"/>
    </source>
</evidence>
<accession>A0A8S1RNN1</accession>
<evidence type="ECO:0000256" key="1">
    <source>
        <dbReference type="SAM" id="MobiDB-lite"/>
    </source>
</evidence>
<evidence type="ECO:0000313" key="3">
    <source>
        <dbReference type="Proteomes" id="UP000692954"/>
    </source>
</evidence>
<dbReference type="EMBL" id="CAJJDN010000275">
    <property type="protein sequence ID" value="CAD8130291.1"/>
    <property type="molecule type" value="Genomic_DNA"/>
</dbReference>
<comment type="caution">
    <text evidence="2">The sequence shown here is derived from an EMBL/GenBank/DDBJ whole genome shotgun (WGS) entry which is preliminary data.</text>
</comment>
<keyword evidence="3" id="KW-1185">Reference proteome</keyword>